<dbReference type="EMBL" id="ML993868">
    <property type="protein sequence ID" value="KAF2204829.1"/>
    <property type="molecule type" value="Genomic_DNA"/>
</dbReference>
<evidence type="ECO:0000313" key="5">
    <source>
        <dbReference type="Proteomes" id="UP000799536"/>
    </source>
</evidence>
<keyword evidence="5" id="KW-1185">Reference proteome</keyword>
<name>A0A9P4JX63_9PLEO</name>
<dbReference type="PANTHER" id="PTHR12835:SF5">
    <property type="entry name" value="BIOTIN--PROTEIN LIGASE"/>
    <property type="match status" value="1"/>
</dbReference>
<evidence type="ECO:0000313" key="4">
    <source>
        <dbReference type="EMBL" id="KAF2204829.1"/>
    </source>
</evidence>
<comment type="caution">
    <text evidence="4">The sequence shown here is derived from an EMBL/GenBank/DDBJ whole genome shotgun (WGS) entry which is preliminary data.</text>
</comment>
<reference evidence="4" key="1">
    <citation type="journal article" date="2020" name="Stud. Mycol.">
        <title>101 Dothideomycetes genomes: a test case for predicting lifestyles and emergence of pathogens.</title>
        <authorList>
            <person name="Haridas S."/>
            <person name="Albert R."/>
            <person name="Binder M."/>
            <person name="Bloem J."/>
            <person name="Labutti K."/>
            <person name="Salamov A."/>
            <person name="Andreopoulos B."/>
            <person name="Baker S."/>
            <person name="Barry K."/>
            <person name="Bills G."/>
            <person name="Bluhm B."/>
            <person name="Cannon C."/>
            <person name="Castanera R."/>
            <person name="Culley D."/>
            <person name="Daum C."/>
            <person name="Ezra D."/>
            <person name="Gonzalez J."/>
            <person name="Henrissat B."/>
            <person name="Kuo A."/>
            <person name="Liang C."/>
            <person name="Lipzen A."/>
            <person name="Lutzoni F."/>
            <person name="Magnuson J."/>
            <person name="Mondo S."/>
            <person name="Nolan M."/>
            <person name="Ohm R."/>
            <person name="Pangilinan J."/>
            <person name="Park H.-J."/>
            <person name="Ramirez L."/>
            <person name="Alfaro M."/>
            <person name="Sun H."/>
            <person name="Tritt A."/>
            <person name="Yoshinaga Y."/>
            <person name="Zwiers L.-H."/>
            <person name="Turgeon B."/>
            <person name="Goodwin S."/>
            <person name="Spatafora J."/>
            <person name="Crous P."/>
            <person name="Grigoriev I."/>
        </authorList>
    </citation>
    <scope>NUCLEOTIDE SEQUENCE</scope>
    <source>
        <strain evidence="4">ATCC 74209</strain>
    </source>
</reference>
<dbReference type="InterPro" id="IPR029062">
    <property type="entry name" value="Class_I_gatase-like"/>
</dbReference>
<keyword evidence="2 4" id="KW-0436">Ligase</keyword>
<dbReference type="PANTHER" id="PTHR12835">
    <property type="entry name" value="BIOTIN PROTEIN LIGASE"/>
    <property type="match status" value="1"/>
</dbReference>
<comment type="similarity">
    <text evidence="1">Belongs to the biotin--protein ligase family.</text>
</comment>
<proteinExistence type="inferred from homology"/>
<dbReference type="InterPro" id="IPR004143">
    <property type="entry name" value="BPL_LPL_catalytic"/>
</dbReference>
<dbReference type="Pfam" id="PF09825">
    <property type="entry name" value="BPL_N"/>
    <property type="match status" value="1"/>
</dbReference>
<sequence length="694" mass="75850">MASKKMNVLVYSGNGSTTESVRHCLYSLRRLLSPTYAVIPVTGDIIVKEPWTASCALLVMPGGADMGYCRTLNGDGNRRITQYVNRGGSYLGFCAGGYYGTSRVEFEVGDKKMGVVGDRELGFYPGICRGLAFAGFQYQSEAGARAAELKIHANVFSDAPSDIRETFKSYYNGGGVFVDAKKLESRGIQILASYTENLHVDSGEGSAAVVYRKVGEGNVILTGPHPEFAPNNLNKSAGPPSYADAIDAITSTDSTRIQFMRMCLNKLGLKVNEEEQAVPSLSSLHLSAHKAADVSDLLAHWAEVVTVVDGDEYIRGGDDVFCLQKEAGWGLEGLKKAVEKVLPVSDTDEEEKGDEKIKDIQDLIEYTNTAASDKILDYNKIIKCIIPHTKGLPSPQETPDFHHLSYFANLAHYHSKCGNAAQIFGKHLLYGEVVTSTNTLLEKNPTLLRNLPPGTTLIATTQIAGRGRGSNVWISAPGALMFSFTLTHPLSLSTSAPVVFIQYLAALATVRGIKSYAPGYAKIPVKLKWPNDIYAENPTKAGEYVKICGILVNSSFQGDEYNIVAGIGINVDNALPTISLNQLVSKYNLKPFAPERLLASVLASFETLYSDFVEAGFSRDLEMEYYDAWLHTNQIVTLETHEGVRARIKGITRDWGLLLAEELGWQDRPTGKVVALQSDSNSFDFFRGLVRRKV</sequence>
<dbReference type="SUPFAM" id="SSF55681">
    <property type="entry name" value="Class II aaRS and biotin synthetases"/>
    <property type="match status" value="1"/>
</dbReference>
<dbReference type="PROSITE" id="PS51733">
    <property type="entry name" value="BPL_LPL_CATALYTIC"/>
    <property type="match status" value="1"/>
</dbReference>
<dbReference type="CDD" id="cd03144">
    <property type="entry name" value="GATase1_ScBLP_like"/>
    <property type="match status" value="1"/>
</dbReference>
<dbReference type="InterPro" id="IPR004408">
    <property type="entry name" value="Biotin_CoA_COase_ligase"/>
</dbReference>
<dbReference type="GO" id="GO:0004077">
    <property type="term" value="F:biotin--[biotin carboxyl-carrier protein] ligase activity"/>
    <property type="evidence" value="ECO:0007669"/>
    <property type="project" value="InterPro"/>
</dbReference>
<dbReference type="Gene3D" id="3.40.50.880">
    <property type="match status" value="1"/>
</dbReference>
<evidence type="ECO:0000256" key="2">
    <source>
        <dbReference type="ARBA" id="ARBA00022598"/>
    </source>
</evidence>
<dbReference type="NCBIfam" id="TIGR00121">
    <property type="entry name" value="birA_ligase"/>
    <property type="match status" value="1"/>
</dbReference>
<dbReference type="GO" id="GO:0005737">
    <property type="term" value="C:cytoplasm"/>
    <property type="evidence" value="ECO:0007669"/>
    <property type="project" value="TreeGrafter"/>
</dbReference>
<accession>A0A9P4JX63</accession>
<dbReference type="InterPro" id="IPR045864">
    <property type="entry name" value="aa-tRNA-synth_II/BPL/LPL"/>
</dbReference>
<dbReference type="Gene3D" id="3.30.930.10">
    <property type="entry name" value="Bira Bifunctional Protein, Domain 2"/>
    <property type="match status" value="1"/>
</dbReference>
<protein>
    <submittedName>
        <fullName evidence="4">Biotin apo-protein ligase</fullName>
    </submittedName>
</protein>
<evidence type="ECO:0000256" key="1">
    <source>
        <dbReference type="ARBA" id="ARBA00009934"/>
    </source>
</evidence>
<organism evidence="4 5">
    <name type="scientific">Delitschia confertaspora ATCC 74209</name>
    <dbReference type="NCBI Taxonomy" id="1513339"/>
    <lineage>
        <taxon>Eukaryota</taxon>
        <taxon>Fungi</taxon>
        <taxon>Dikarya</taxon>
        <taxon>Ascomycota</taxon>
        <taxon>Pezizomycotina</taxon>
        <taxon>Dothideomycetes</taxon>
        <taxon>Pleosporomycetidae</taxon>
        <taxon>Pleosporales</taxon>
        <taxon>Delitschiaceae</taxon>
        <taxon>Delitschia</taxon>
    </lineage>
</organism>
<dbReference type="CDD" id="cd16442">
    <property type="entry name" value="BPL"/>
    <property type="match status" value="1"/>
</dbReference>
<gene>
    <name evidence="4" type="ORF">GQ43DRAFT_363849</name>
</gene>
<dbReference type="SUPFAM" id="SSF52317">
    <property type="entry name" value="Class I glutamine amidotransferase-like"/>
    <property type="match status" value="1"/>
</dbReference>
<dbReference type="InterPro" id="IPR019197">
    <property type="entry name" value="Biotin-prot_ligase_N"/>
</dbReference>
<evidence type="ECO:0000259" key="3">
    <source>
        <dbReference type="PROSITE" id="PS51733"/>
    </source>
</evidence>
<dbReference type="Proteomes" id="UP000799536">
    <property type="component" value="Unassembled WGS sequence"/>
</dbReference>
<dbReference type="AlphaFoldDB" id="A0A9P4JX63"/>
<feature type="domain" description="BPL/LPL catalytic" evidence="3">
    <location>
        <begin position="413"/>
        <end position="613"/>
    </location>
</feature>
<dbReference type="Pfam" id="PF03099">
    <property type="entry name" value="BPL_LplA_LipB"/>
    <property type="match status" value="1"/>
</dbReference>
<dbReference type="OrthoDB" id="10250105at2759"/>